<name>A0A918R8N0_9SPHN</name>
<dbReference type="Proteomes" id="UP000634139">
    <property type="component" value="Unassembled WGS sequence"/>
</dbReference>
<sequence length="145" mass="15933">MAASTSALANAPATSLYYGRWTVAEERPVFTARGKLYKTIDIAPCGKDFCGVSVADGGKCGPTLFRFLGKRARDDSDDYLRGHGLWGKVKKNIVIYSYTDDEATPVTRTLELYLGDGYDFGERSANMPKFHANYARKTAAICKAK</sequence>
<evidence type="ECO:0000313" key="1">
    <source>
        <dbReference type="EMBL" id="GGZ89313.1"/>
    </source>
</evidence>
<protein>
    <submittedName>
        <fullName evidence="1">Uncharacterized protein</fullName>
    </submittedName>
</protein>
<accession>A0A918R8N0</accession>
<organism evidence="1 2">
    <name type="scientific">Novosphingobium arvoryzae</name>
    <dbReference type="NCBI Taxonomy" id="1256514"/>
    <lineage>
        <taxon>Bacteria</taxon>
        <taxon>Pseudomonadati</taxon>
        <taxon>Pseudomonadota</taxon>
        <taxon>Alphaproteobacteria</taxon>
        <taxon>Sphingomonadales</taxon>
        <taxon>Sphingomonadaceae</taxon>
        <taxon>Novosphingobium</taxon>
    </lineage>
</organism>
<dbReference type="EMBL" id="BMZD01000001">
    <property type="protein sequence ID" value="GGZ89313.1"/>
    <property type="molecule type" value="Genomic_DNA"/>
</dbReference>
<gene>
    <name evidence="1" type="ORF">GCM10011617_05550</name>
</gene>
<evidence type="ECO:0000313" key="2">
    <source>
        <dbReference type="Proteomes" id="UP000634139"/>
    </source>
</evidence>
<reference evidence="1" key="1">
    <citation type="journal article" date="2014" name="Int. J. Syst. Evol. Microbiol.">
        <title>Complete genome sequence of Corynebacterium casei LMG S-19264T (=DSM 44701T), isolated from a smear-ripened cheese.</title>
        <authorList>
            <consortium name="US DOE Joint Genome Institute (JGI-PGF)"/>
            <person name="Walter F."/>
            <person name="Albersmeier A."/>
            <person name="Kalinowski J."/>
            <person name="Ruckert C."/>
        </authorList>
    </citation>
    <scope>NUCLEOTIDE SEQUENCE</scope>
    <source>
        <strain evidence="1">KCTC 32422</strain>
    </source>
</reference>
<reference evidence="1" key="2">
    <citation type="submission" date="2020-09" db="EMBL/GenBank/DDBJ databases">
        <authorList>
            <person name="Sun Q."/>
            <person name="Kim S."/>
        </authorList>
    </citation>
    <scope>NUCLEOTIDE SEQUENCE</scope>
    <source>
        <strain evidence="1">KCTC 32422</strain>
    </source>
</reference>
<comment type="caution">
    <text evidence="1">The sequence shown here is derived from an EMBL/GenBank/DDBJ whole genome shotgun (WGS) entry which is preliminary data.</text>
</comment>
<dbReference type="AlphaFoldDB" id="A0A918R8N0"/>
<keyword evidence="2" id="KW-1185">Reference proteome</keyword>
<proteinExistence type="predicted"/>